<name>A0A955E1A7_UNCKA</name>
<protein>
    <submittedName>
        <fullName evidence="1">Uncharacterized protein</fullName>
    </submittedName>
</protein>
<dbReference type="Proteomes" id="UP000714817">
    <property type="component" value="Unassembled WGS sequence"/>
</dbReference>
<sequence length="62" mass="7372">MIYAHVNIIYDKALQLIDTYKGLDEAYFRNYDNYEASVPDTSISFCELKAEKIRYARIRMID</sequence>
<organism evidence="1 2">
    <name type="scientific">candidate division WWE3 bacterium</name>
    <dbReference type="NCBI Taxonomy" id="2053526"/>
    <lineage>
        <taxon>Bacteria</taxon>
        <taxon>Katanobacteria</taxon>
    </lineage>
</organism>
<gene>
    <name evidence="1" type="ORF">KDA10_01880</name>
</gene>
<reference evidence="1" key="2">
    <citation type="journal article" date="2021" name="Microbiome">
        <title>Successional dynamics and alternative stable states in a saline activated sludge microbial community over 9 years.</title>
        <authorList>
            <person name="Wang Y."/>
            <person name="Ye J."/>
            <person name="Ju F."/>
            <person name="Liu L."/>
            <person name="Boyd J.A."/>
            <person name="Deng Y."/>
            <person name="Parks D.H."/>
            <person name="Jiang X."/>
            <person name="Yin X."/>
            <person name="Woodcroft B.J."/>
            <person name="Tyson G.W."/>
            <person name="Hugenholtz P."/>
            <person name="Polz M.F."/>
            <person name="Zhang T."/>
        </authorList>
    </citation>
    <scope>NUCLEOTIDE SEQUENCE</scope>
    <source>
        <strain evidence="1">HKST-UBA80</strain>
    </source>
</reference>
<evidence type="ECO:0000313" key="2">
    <source>
        <dbReference type="Proteomes" id="UP000714817"/>
    </source>
</evidence>
<accession>A0A955E1A7</accession>
<dbReference type="EMBL" id="JAGQNY010000006">
    <property type="protein sequence ID" value="MCA9302100.1"/>
    <property type="molecule type" value="Genomic_DNA"/>
</dbReference>
<proteinExistence type="predicted"/>
<evidence type="ECO:0000313" key="1">
    <source>
        <dbReference type="EMBL" id="MCA9302100.1"/>
    </source>
</evidence>
<reference evidence="1" key="1">
    <citation type="submission" date="2020-04" db="EMBL/GenBank/DDBJ databases">
        <authorList>
            <person name="Zhang T."/>
        </authorList>
    </citation>
    <scope>NUCLEOTIDE SEQUENCE</scope>
    <source>
        <strain evidence="1">HKST-UBA80</strain>
    </source>
</reference>
<dbReference type="AlphaFoldDB" id="A0A955E1A7"/>
<comment type="caution">
    <text evidence="1">The sequence shown here is derived from an EMBL/GenBank/DDBJ whole genome shotgun (WGS) entry which is preliminary data.</text>
</comment>